<keyword evidence="2" id="KW-0813">Transport</keyword>
<dbReference type="GO" id="GO:0005524">
    <property type="term" value="F:ATP binding"/>
    <property type="evidence" value="ECO:0007669"/>
    <property type="project" value="UniProtKB-KW"/>
</dbReference>
<dbReference type="GO" id="GO:0016887">
    <property type="term" value="F:ATP hydrolysis activity"/>
    <property type="evidence" value="ECO:0007669"/>
    <property type="project" value="InterPro"/>
</dbReference>
<dbReference type="Proteomes" id="UP000571857">
    <property type="component" value="Unassembled WGS sequence"/>
</dbReference>
<dbReference type="InterPro" id="IPR017871">
    <property type="entry name" value="ABC_transporter-like_CS"/>
</dbReference>
<evidence type="ECO:0000313" key="9">
    <source>
        <dbReference type="EMBL" id="MBA0973233.1"/>
    </source>
</evidence>
<dbReference type="SMART" id="SM00382">
    <property type="entry name" value="AAA"/>
    <property type="match status" value="1"/>
</dbReference>
<dbReference type="CDD" id="cd03220">
    <property type="entry name" value="ABC_KpsT_Wzt"/>
    <property type="match status" value="1"/>
</dbReference>
<dbReference type="EMBL" id="CP050485">
    <property type="protein sequence ID" value="QOG27112.1"/>
    <property type="molecule type" value="Genomic_DNA"/>
</dbReference>
<evidence type="ECO:0000313" key="12">
    <source>
        <dbReference type="Proteomes" id="UP000439965"/>
    </source>
</evidence>
<name>A0A366U654_ENTGA</name>
<dbReference type="InterPro" id="IPR003439">
    <property type="entry name" value="ABC_transporter-like_ATP-bd"/>
</dbReference>
<evidence type="ECO:0000256" key="2">
    <source>
        <dbReference type="ARBA" id="ARBA00022448"/>
    </source>
</evidence>
<reference evidence="11 13" key="2">
    <citation type="submission" date="2020-03" db="EMBL/GenBank/DDBJ databases">
        <title>Characterization of ganglioside-mimicking enterococci.</title>
        <authorList>
            <person name="Patry R.T."/>
            <person name="Nothaft H."/>
            <person name="Bridger R."/>
            <person name="Shajahan A."/>
            <person name="Huynh S."/>
            <person name="Sanchez S."/>
            <person name="Azadi P."/>
            <person name="Cooper K."/>
            <person name="Miller W.G."/>
            <person name="Parker C.T."/>
            <person name="Wells L."/>
            <person name="Szymanski C.M."/>
        </authorList>
    </citation>
    <scope>NUCLEOTIDE SEQUENCE [LARGE SCALE GENOMIC DNA]</scope>
    <source>
        <strain evidence="11 13">EGM181</strain>
    </source>
</reference>
<reference evidence="10 12" key="1">
    <citation type="submission" date="2019-04" db="EMBL/GenBank/DDBJ databases">
        <title>Step-wise assembly of the neonatal virome modulated by breast feeding.</title>
        <authorList>
            <person name="Liang G."/>
            <person name="Bushman F."/>
        </authorList>
    </citation>
    <scope>NUCLEOTIDE SEQUENCE [LARGE SCALE GENOMIC DNA]</scope>
    <source>
        <strain evidence="10 12">E3404</strain>
    </source>
</reference>
<dbReference type="InterPro" id="IPR003593">
    <property type="entry name" value="AAA+_ATPase"/>
</dbReference>
<dbReference type="RefSeq" id="WP_003126949.1">
    <property type="nucleotide sequence ID" value="NZ_BSYC01000002.1"/>
</dbReference>
<evidence type="ECO:0000256" key="3">
    <source>
        <dbReference type="ARBA" id="ARBA00022475"/>
    </source>
</evidence>
<evidence type="ECO:0000256" key="5">
    <source>
        <dbReference type="ARBA" id="ARBA00022840"/>
    </source>
</evidence>
<dbReference type="GO" id="GO:0016020">
    <property type="term" value="C:membrane"/>
    <property type="evidence" value="ECO:0007669"/>
    <property type="project" value="InterPro"/>
</dbReference>
<dbReference type="PANTHER" id="PTHR46743:SF2">
    <property type="entry name" value="TEICHOIC ACIDS EXPORT ATP-BINDING PROTEIN TAGH"/>
    <property type="match status" value="1"/>
</dbReference>
<dbReference type="InterPro" id="IPR027417">
    <property type="entry name" value="P-loop_NTPase"/>
</dbReference>
<dbReference type="PROSITE" id="PS50893">
    <property type="entry name" value="ABC_TRANSPORTER_2"/>
    <property type="match status" value="1"/>
</dbReference>
<evidence type="ECO:0000256" key="4">
    <source>
        <dbReference type="ARBA" id="ARBA00022741"/>
    </source>
</evidence>
<keyword evidence="4" id="KW-0547">Nucleotide-binding</keyword>
<keyword evidence="5 10" id="KW-0067">ATP-binding</keyword>
<dbReference type="SUPFAM" id="SSF52540">
    <property type="entry name" value="P-loop containing nucleoside triphosphate hydrolases"/>
    <property type="match status" value="1"/>
</dbReference>
<dbReference type="Proteomes" id="UP000439965">
    <property type="component" value="Unassembled WGS sequence"/>
</dbReference>
<comment type="similarity">
    <text evidence="1">Belongs to the ABC transporter superfamily.</text>
</comment>
<keyword evidence="7" id="KW-0472">Membrane</keyword>
<dbReference type="InterPro" id="IPR050683">
    <property type="entry name" value="Bact_Polysacc_Export_ATP-bd"/>
</dbReference>
<dbReference type="Gene3D" id="3.40.50.300">
    <property type="entry name" value="P-loop containing nucleotide triphosphate hydrolases"/>
    <property type="match status" value="1"/>
</dbReference>
<proteinExistence type="inferred from homology"/>
<keyword evidence="6" id="KW-1278">Translocase</keyword>
<dbReference type="Pfam" id="PF00005">
    <property type="entry name" value="ABC_tran"/>
    <property type="match status" value="1"/>
</dbReference>
<dbReference type="EMBL" id="WVTI01000001">
    <property type="protein sequence ID" value="MXS24757.1"/>
    <property type="molecule type" value="Genomic_DNA"/>
</dbReference>
<evidence type="ECO:0000313" key="11">
    <source>
        <dbReference type="EMBL" id="QOG27112.1"/>
    </source>
</evidence>
<feature type="domain" description="ABC transporter" evidence="8">
    <location>
        <begin position="27"/>
        <end position="249"/>
    </location>
</feature>
<dbReference type="EMBL" id="JABXJK010000064">
    <property type="protein sequence ID" value="MBA0973233.1"/>
    <property type="molecule type" value="Genomic_DNA"/>
</dbReference>
<dbReference type="AlphaFoldDB" id="A0A366U654"/>
<dbReference type="GeneID" id="93223781"/>
<evidence type="ECO:0000256" key="6">
    <source>
        <dbReference type="ARBA" id="ARBA00022967"/>
    </source>
</evidence>
<sequence>MKKVEKEIKVRSTLVTKEYDLYKKKSDKVKALFKFYHRNVPRFWALKGVSFEVRAGESVGIIGINGSGKSTLSNVISGIIPPTSGTMEVNGDTSIIAIGAGLKYQLTGLENIRLKALMSGMTNKEIDKKMDEIVAFADLGDFINQPVKSYSSGMKSRLGFAIAVHNDPDILIIDEALSVGDETFYQKCVDKIMEFKESGKTIFFVSHALGQVEKLCDRTIWMHYGDLRMFGPTEEVMAEYRKFIDWFKKQPKKEQKAYQDKYKENQKAFNLEKLAEKSQDDSLLKEQHLSEQMIQKNLKRTPLGEKMTIPTKGLLTLAIVGTLFCSLVSFSGRSISYALKHPVDAIVQVFK</sequence>
<protein>
    <submittedName>
        <fullName evidence="9">ABC transporter ATP-binding protein</fullName>
    </submittedName>
    <submittedName>
        <fullName evidence="10">ATP-binding cassette domain-containing protein</fullName>
    </submittedName>
</protein>
<gene>
    <name evidence="11" type="ORF">EGM181_07560</name>
    <name evidence="10" type="ORF">GTI89_01455</name>
    <name evidence="9" type="ORF">HWH42_11725</name>
</gene>
<dbReference type="GO" id="GO:0140359">
    <property type="term" value="F:ABC-type transporter activity"/>
    <property type="evidence" value="ECO:0007669"/>
    <property type="project" value="InterPro"/>
</dbReference>
<evidence type="ECO:0000313" key="10">
    <source>
        <dbReference type="EMBL" id="MXS24757.1"/>
    </source>
</evidence>
<dbReference type="FunFam" id="3.40.50.300:FF:003010">
    <property type="entry name" value="Teichoic acids export ATP-binding protein TagH"/>
    <property type="match status" value="1"/>
</dbReference>
<dbReference type="PANTHER" id="PTHR46743">
    <property type="entry name" value="TEICHOIC ACIDS EXPORT ATP-BINDING PROTEIN TAGH"/>
    <property type="match status" value="1"/>
</dbReference>
<evidence type="ECO:0000256" key="1">
    <source>
        <dbReference type="ARBA" id="ARBA00005417"/>
    </source>
</evidence>
<evidence type="ECO:0000313" key="13">
    <source>
        <dbReference type="Proteomes" id="UP000516696"/>
    </source>
</evidence>
<dbReference type="InterPro" id="IPR015860">
    <property type="entry name" value="ABC_transpr_TagH-like"/>
</dbReference>
<reference evidence="9 14" key="3">
    <citation type="submission" date="2020-06" db="EMBL/GenBank/DDBJ databases">
        <title>Crossreactivity between MHC class I-restricted antigens from cancer cells and an enterococcal bacteriophage.</title>
        <authorList>
            <person name="Fluckiger A."/>
            <person name="Daillere R."/>
            <person name="Sassi M."/>
            <person name="Cattoir V."/>
            <person name="Kroemer G."/>
            <person name="Zitvogel L."/>
        </authorList>
    </citation>
    <scope>NUCLEOTIDE SEQUENCE [LARGE SCALE GENOMIC DNA]</scope>
    <source>
        <strain evidence="9 14">EG4</strain>
    </source>
</reference>
<evidence type="ECO:0000313" key="14">
    <source>
        <dbReference type="Proteomes" id="UP000571857"/>
    </source>
</evidence>
<keyword evidence="3" id="KW-1003">Cell membrane</keyword>
<accession>A0A366U654</accession>
<dbReference type="Proteomes" id="UP000516696">
    <property type="component" value="Chromosome"/>
</dbReference>
<organism evidence="10 12">
    <name type="scientific">Enterococcus gallinarum</name>
    <dbReference type="NCBI Taxonomy" id="1353"/>
    <lineage>
        <taxon>Bacteria</taxon>
        <taxon>Bacillati</taxon>
        <taxon>Bacillota</taxon>
        <taxon>Bacilli</taxon>
        <taxon>Lactobacillales</taxon>
        <taxon>Enterococcaceae</taxon>
        <taxon>Enterococcus</taxon>
    </lineage>
</organism>
<dbReference type="PROSITE" id="PS00211">
    <property type="entry name" value="ABC_TRANSPORTER_1"/>
    <property type="match status" value="1"/>
</dbReference>
<evidence type="ECO:0000259" key="8">
    <source>
        <dbReference type="PROSITE" id="PS50893"/>
    </source>
</evidence>
<evidence type="ECO:0000256" key="7">
    <source>
        <dbReference type="ARBA" id="ARBA00023136"/>
    </source>
</evidence>